<dbReference type="InterPro" id="IPR046947">
    <property type="entry name" value="LytR-like"/>
</dbReference>
<dbReference type="Gene3D" id="3.40.50.2300">
    <property type="match status" value="1"/>
</dbReference>
<dbReference type="EMBL" id="SMBP01000008">
    <property type="protein sequence ID" value="TCU60230.1"/>
    <property type="molecule type" value="Genomic_DNA"/>
</dbReference>
<dbReference type="AlphaFoldDB" id="A0A4R3TF71"/>
<keyword evidence="1" id="KW-0597">Phosphoprotein</keyword>
<dbReference type="PROSITE" id="PS50110">
    <property type="entry name" value="RESPONSE_REGULATORY"/>
    <property type="match status" value="1"/>
</dbReference>
<dbReference type="Pfam" id="PF00072">
    <property type="entry name" value="Response_reg"/>
    <property type="match status" value="1"/>
</dbReference>
<protein>
    <submittedName>
        <fullName evidence="3">LytTR family two component transcriptional regulator</fullName>
    </submittedName>
</protein>
<dbReference type="SMART" id="SM00850">
    <property type="entry name" value="LytTR"/>
    <property type="match status" value="1"/>
</dbReference>
<organism evidence="3 4">
    <name type="scientific">Longicatena caecimuris</name>
    <dbReference type="NCBI Taxonomy" id="1796635"/>
    <lineage>
        <taxon>Bacteria</taxon>
        <taxon>Bacillati</taxon>
        <taxon>Bacillota</taxon>
        <taxon>Erysipelotrichia</taxon>
        <taxon>Erysipelotrichales</taxon>
        <taxon>Erysipelotrichaceae</taxon>
        <taxon>Longicatena</taxon>
    </lineage>
</organism>
<sequence>MQDINVCICEDDLDYAQQVKTYILHNFSKVKVFVCDDDSLPDEKFNLYILDVELKHSTGFEIAKQLKLRHQDVNIIFLTTHEEFARKGYEYQASAYVSKNYFDEEFPLAIQNVMDKIRKQTILVPITFEGKQTVLRLNDIDSLLSEGHYLIINCHHEAYRVRGSFKTFFEKYPNDDFCSNMKGQYVNMRYIKYIDTGRIVLKDGRWLPLSRKKQKTVEHEFNNYMTTFMTDSF</sequence>
<dbReference type="SUPFAM" id="SSF52172">
    <property type="entry name" value="CheY-like"/>
    <property type="match status" value="1"/>
</dbReference>
<gene>
    <name evidence="3" type="ORF">EDD61_10889</name>
</gene>
<dbReference type="Gene3D" id="2.40.50.1020">
    <property type="entry name" value="LytTr DNA-binding domain"/>
    <property type="match status" value="1"/>
</dbReference>
<feature type="domain" description="Response regulatory" evidence="2">
    <location>
        <begin position="5"/>
        <end position="114"/>
    </location>
</feature>
<accession>A0A4R3TF71</accession>
<evidence type="ECO:0000313" key="3">
    <source>
        <dbReference type="EMBL" id="TCU60230.1"/>
    </source>
</evidence>
<evidence type="ECO:0000259" key="2">
    <source>
        <dbReference type="PROSITE" id="PS50110"/>
    </source>
</evidence>
<dbReference type="GO" id="GO:0003677">
    <property type="term" value="F:DNA binding"/>
    <property type="evidence" value="ECO:0007669"/>
    <property type="project" value="InterPro"/>
</dbReference>
<comment type="caution">
    <text evidence="3">The sequence shown here is derived from an EMBL/GenBank/DDBJ whole genome shotgun (WGS) entry which is preliminary data.</text>
</comment>
<proteinExistence type="predicted"/>
<dbReference type="InterPro" id="IPR001789">
    <property type="entry name" value="Sig_transdc_resp-reg_receiver"/>
</dbReference>
<reference evidence="3 4" key="1">
    <citation type="submission" date="2019-03" db="EMBL/GenBank/DDBJ databases">
        <title>Genomic Encyclopedia of Type Strains, Phase IV (KMG-IV): sequencing the most valuable type-strain genomes for metagenomic binning, comparative biology and taxonomic classification.</title>
        <authorList>
            <person name="Goeker M."/>
        </authorList>
    </citation>
    <scope>NUCLEOTIDE SEQUENCE [LARGE SCALE GENOMIC DNA]</scope>
    <source>
        <strain evidence="3 4">DSM 29481</strain>
    </source>
</reference>
<evidence type="ECO:0000313" key="4">
    <source>
        <dbReference type="Proteomes" id="UP000295773"/>
    </source>
</evidence>
<feature type="modified residue" description="4-aspartylphosphate" evidence="1">
    <location>
        <position position="51"/>
    </location>
</feature>
<name>A0A4R3TF71_9FIRM</name>
<keyword evidence="4" id="KW-1185">Reference proteome</keyword>
<dbReference type="PANTHER" id="PTHR37299">
    <property type="entry name" value="TRANSCRIPTIONAL REGULATOR-RELATED"/>
    <property type="match status" value="1"/>
</dbReference>
<dbReference type="InterPro" id="IPR007492">
    <property type="entry name" value="LytTR_DNA-bd_dom"/>
</dbReference>
<dbReference type="InterPro" id="IPR011006">
    <property type="entry name" value="CheY-like_superfamily"/>
</dbReference>
<dbReference type="GO" id="GO:0000156">
    <property type="term" value="F:phosphorelay response regulator activity"/>
    <property type="evidence" value="ECO:0007669"/>
    <property type="project" value="InterPro"/>
</dbReference>
<evidence type="ECO:0000256" key="1">
    <source>
        <dbReference type="PROSITE-ProRule" id="PRU00169"/>
    </source>
</evidence>
<dbReference type="RefSeq" id="WP_132224602.1">
    <property type="nucleotide sequence ID" value="NZ_JANKBG010000008.1"/>
</dbReference>
<dbReference type="Proteomes" id="UP000295773">
    <property type="component" value="Unassembled WGS sequence"/>
</dbReference>
<dbReference type="Pfam" id="PF04397">
    <property type="entry name" value="LytTR"/>
    <property type="match status" value="1"/>
</dbReference>
<dbReference type="SMART" id="SM00448">
    <property type="entry name" value="REC"/>
    <property type="match status" value="1"/>
</dbReference>
<dbReference type="PANTHER" id="PTHR37299:SF1">
    <property type="entry name" value="STAGE 0 SPORULATION PROTEIN A HOMOLOG"/>
    <property type="match status" value="1"/>
</dbReference>